<dbReference type="InterPro" id="IPR039881">
    <property type="entry name" value="PCIF1-like"/>
</dbReference>
<dbReference type="InterPro" id="IPR013083">
    <property type="entry name" value="Znf_RING/FYVE/PHD"/>
</dbReference>
<evidence type="ECO:0000313" key="4">
    <source>
        <dbReference type="Proteomes" id="UP000789595"/>
    </source>
</evidence>
<dbReference type="InterPro" id="IPR011011">
    <property type="entry name" value="Znf_FYVE_PHD"/>
</dbReference>
<feature type="region of interest" description="Disordered" evidence="1">
    <location>
        <begin position="883"/>
        <end position="923"/>
    </location>
</feature>
<proteinExistence type="predicted"/>
<dbReference type="Proteomes" id="UP000789595">
    <property type="component" value="Unassembled WGS sequence"/>
</dbReference>
<sequence length="949" mass="104371">MAETANVTPEPTEDSLMGSAVAKKFPGFGKELWDGEIVDGPDPKGRWCVYWARDDSTTWHSRSMLEKILTRRGPAADDDAPAAAEPAAAAAAATTAMPPLPPATPSEAMPPLPPPTPTEEASLQQPPKKKAPYKCSTCGQAKKSDCVCPKKPAPRGKKKSKLPKTDEPLEAIESRFLGEDEDQRELEACRERKGALDEEAERLRRELAETRAAQAAAAPAPSPEKKKPKKRPPKKAFEVGSIVDADCKAFGPQYVEAARNGGPKKFRGVIVATPPNSDHWNVEYDDDGETFATESKHLTLVSEPTKKKAKPNEVCVVCGLPTVDEDGRPQDDVILCADDVSHECHLKCSGITAGSANSMNWRCPRCDIKKCQELSLQENDLTSPWVGLEAHRLVRELVKGLQREYKQLLVSGQRIDENTHDVTLSHADACELYGKAVFWEGASADLTARGGLLYSQLEVGEAEDWRRKPRSISLFPSGRVVKTVEYLEDQFRGRIQKACSSFYPDQAPPLPIDQAANILVQRWLDTCEEATRQVDDRRKRVTAELGSSVRDDQAWGVRLAYLADTASDHGAALRGGAGVSNGRGDVLATLDDGPFRVAEVYCAKDSAIRLPIRADVLERLLKRFRRAQDAADEAIGKEKEQKKTVTAVQEPLVQKAGRIPKKRKRTQTSEEHTARPPHFLSHVYSMLLRYDDLSGEAGQHGAIPPQVFDVLRKWGCAHECCATPFNATLDSYGSPFLDTDGVFGSAGSFFAFEPDEGCFEINPPFTLSGNHVSDHMGRILQRAEDSRKPLTFVMVHAAPHARVAREAGLQRFVREEVRLEGGRHYYLEGNFYQRAQPRAYVPPFPSVVLFFSTTEGSKRWPVTRSLVDDIKKAFAWPRVKSKPARPSAMLPVPSRPSIKPPDVPSWPAPAPAPAPPARPDAVWPAAEPAIDPASTTHEMAPGGWQTVMM</sequence>
<feature type="region of interest" description="Disordered" evidence="1">
    <location>
        <begin position="70"/>
        <end position="235"/>
    </location>
</feature>
<protein>
    <recommendedName>
        <fullName evidence="2">PCIF1 WW domain-containing protein</fullName>
    </recommendedName>
</protein>
<dbReference type="PANTHER" id="PTHR21727">
    <property type="entry name" value="PHOSPHORYLATED CTD INTERACTING FACTOR 1"/>
    <property type="match status" value="1"/>
</dbReference>
<evidence type="ECO:0000313" key="3">
    <source>
        <dbReference type="EMBL" id="CAH0367588.1"/>
    </source>
</evidence>
<dbReference type="AlphaFoldDB" id="A0A8J2S9L9"/>
<dbReference type="SUPFAM" id="SSF57903">
    <property type="entry name" value="FYVE/PHD zinc finger"/>
    <property type="match status" value="1"/>
</dbReference>
<dbReference type="OrthoDB" id="193787at2759"/>
<dbReference type="Gene3D" id="3.30.40.10">
    <property type="entry name" value="Zinc/RING finger domain, C3HC4 (zinc finger)"/>
    <property type="match status" value="1"/>
</dbReference>
<feature type="compositionally biased region" description="Low complexity" evidence="1">
    <location>
        <begin position="81"/>
        <end position="97"/>
    </location>
</feature>
<feature type="compositionally biased region" description="Basic residues" evidence="1">
    <location>
        <begin position="152"/>
        <end position="162"/>
    </location>
</feature>
<comment type="caution">
    <text evidence="3">The sequence shown here is derived from an EMBL/GenBank/DDBJ whole genome shotgun (WGS) entry which is preliminary data.</text>
</comment>
<feature type="compositionally biased region" description="Low complexity" evidence="1">
    <location>
        <begin position="210"/>
        <end position="219"/>
    </location>
</feature>
<dbReference type="Pfam" id="PF12237">
    <property type="entry name" value="PCIF1_WW"/>
    <property type="match status" value="1"/>
</dbReference>
<dbReference type="EMBL" id="CAKKNE010000002">
    <property type="protein sequence ID" value="CAH0367588.1"/>
    <property type="molecule type" value="Genomic_DNA"/>
</dbReference>
<evidence type="ECO:0000259" key="2">
    <source>
        <dbReference type="Pfam" id="PF12237"/>
    </source>
</evidence>
<dbReference type="GO" id="GO:0099122">
    <property type="term" value="F:RNA polymerase II C-terminal domain binding"/>
    <property type="evidence" value="ECO:0007669"/>
    <property type="project" value="InterPro"/>
</dbReference>
<organism evidence="3 4">
    <name type="scientific">Pelagomonas calceolata</name>
    <dbReference type="NCBI Taxonomy" id="35677"/>
    <lineage>
        <taxon>Eukaryota</taxon>
        <taxon>Sar</taxon>
        <taxon>Stramenopiles</taxon>
        <taxon>Ochrophyta</taxon>
        <taxon>Pelagophyceae</taxon>
        <taxon>Pelagomonadales</taxon>
        <taxon>Pelagomonadaceae</taxon>
        <taxon>Pelagomonas</taxon>
    </lineage>
</organism>
<reference evidence="3" key="1">
    <citation type="submission" date="2021-11" db="EMBL/GenBank/DDBJ databases">
        <authorList>
            <consortium name="Genoscope - CEA"/>
            <person name="William W."/>
        </authorList>
    </citation>
    <scope>NUCLEOTIDE SEQUENCE</scope>
</reference>
<feature type="compositionally biased region" description="Pro residues" evidence="1">
    <location>
        <begin position="898"/>
        <end position="918"/>
    </location>
</feature>
<name>A0A8J2S9L9_9STRA</name>
<gene>
    <name evidence="3" type="ORF">PECAL_2P06180</name>
</gene>
<accession>A0A8J2S9L9</accession>
<feature type="compositionally biased region" description="Basic and acidic residues" evidence="1">
    <location>
        <begin position="185"/>
        <end position="209"/>
    </location>
</feature>
<feature type="compositionally biased region" description="Pro residues" evidence="1">
    <location>
        <begin position="98"/>
        <end position="117"/>
    </location>
</feature>
<feature type="compositionally biased region" description="Basic and acidic residues" evidence="1">
    <location>
        <begin position="163"/>
        <end position="178"/>
    </location>
</feature>
<dbReference type="GO" id="GO:0016422">
    <property type="term" value="F:mRNA (2'-O-methyladenosine-N6-)-methyltransferase activity"/>
    <property type="evidence" value="ECO:0007669"/>
    <property type="project" value="InterPro"/>
</dbReference>
<dbReference type="InterPro" id="IPR022035">
    <property type="entry name" value="PCIF1_WW"/>
</dbReference>
<feature type="domain" description="PCIF1 WW" evidence="2">
    <location>
        <begin position="669"/>
        <end position="829"/>
    </location>
</feature>
<dbReference type="PANTHER" id="PTHR21727:SF0">
    <property type="entry name" value="MRNA (2'-O-METHYLADENOSINE-N(6)-)-METHYLTRANSFERASE"/>
    <property type="match status" value="1"/>
</dbReference>
<evidence type="ECO:0000256" key="1">
    <source>
        <dbReference type="SAM" id="MobiDB-lite"/>
    </source>
</evidence>
<keyword evidence="4" id="KW-1185">Reference proteome</keyword>